<comment type="caution">
    <text evidence="3">The sequence shown here is derived from an EMBL/GenBank/DDBJ whole genome shotgun (WGS) entry which is preliminary data.</text>
</comment>
<dbReference type="RefSeq" id="WP_183681380.1">
    <property type="nucleotide sequence ID" value="NZ_CAUQVT010000022.1"/>
</dbReference>
<dbReference type="CDD" id="cd00077">
    <property type="entry name" value="HDc"/>
    <property type="match status" value="1"/>
</dbReference>
<dbReference type="SUPFAM" id="SSF109604">
    <property type="entry name" value="HD-domain/PDEase-like"/>
    <property type="match status" value="1"/>
</dbReference>
<dbReference type="InterPro" id="IPR003607">
    <property type="entry name" value="HD/PDEase_dom"/>
</dbReference>
<dbReference type="EC" id="3.1.-.-" evidence="3"/>
<dbReference type="Pfam" id="PF01966">
    <property type="entry name" value="HD"/>
    <property type="match status" value="1"/>
</dbReference>
<dbReference type="SMART" id="SM00471">
    <property type="entry name" value="HDc"/>
    <property type="match status" value="1"/>
</dbReference>
<evidence type="ECO:0000313" key="4">
    <source>
        <dbReference type="Proteomes" id="UP000522163"/>
    </source>
</evidence>
<dbReference type="InterPro" id="IPR006675">
    <property type="entry name" value="HDIG_dom"/>
</dbReference>
<dbReference type="InterPro" id="IPR012340">
    <property type="entry name" value="NA-bd_OB-fold"/>
</dbReference>
<evidence type="ECO:0000313" key="3">
    <source>
        <dbReference type="EMBL" id="MBB6040073.1"/>
    </source>
</evidence>
<protein>
    <submittedName>
        <fullName evidence="3">3'-5' exoribonuclease</fullName>
        <ecNumber evidence="3">3.1.-.-</ecNumber>
    </submittedName>
</protein>
<dbReference type="AlphaFoldDB" id="A0A7W9SDC7"/>
<evidence type="ECO:0000256" key="1">
    <source>
        <dbReference type="ARBA" id="ARBA00022801"/>
    </source>
</evidence>
<dbReference type="GO" id="GO:0016787">
    <property type="term" value="F:hydrolase activity"/>
    <property type="evidence" value="ECO:0007669"/>
    <property type="project" value="UniProtKB-KW"/>
</dbReference>
<dbReference type="Proteomes" id="UP000522163">
    <property type="component" value="Unassembled WGS sequence"/>
</dbReference>
<dbReference type="GeneID" id="85013608"/>
<dbReference type="Gene3D" id="1.10.3210.10">
    <property type="entry name" value="Hypothetical protein af1432"/>
    <property type="match status" value="1"/>
</dbReference>
<keyword evidence="1 3" id="KW-0378">Hydrolase</keyword>
<dbReference type="CDD" id="cd04492">
    <property type="entry name" value="YhaM_OBF_like"/>
    <property type="match status" value="1"/>
</dbReference>
<organism evidence="3 4">
    <name type="scientific">Oribacterium sinus</name>
    <dbReference type="NCBI Taxonomy" id="237576"/>
    <lineage>
        <taxon>Bacteria</taxon>
        <taxon>Bacillati</taxon>
        <taxon>Bacillota</taxon>
        <taxon>Clostridia</taxon>
        <taxon>Lachnospirales</taxon>
        <taxon>Lachnospiraceae</taxon>
        <taxon>Oribacterium</taxon>
    </lineage>
</organism>
<dbReference type="InterPro" id="IPR006674">
    <property type="entry name" value="HD_domain"/>
</dbReference>
<feature type="domain" description="HD" evidence="2">
    <location>
        <begin position="168"/>
        <end position="288"/>
    </location>
</feature>
<reference evidence="3 4" key="1">
    <citation type="submission" date="2020-08" db="EMBL/GenBank/DDBJ databases">
        <title>Genomic Encyclopedia of Type Strains, Phase IV (KMG-IV): sequencing the most valuable type-strain genomes for metagenomic binning, comparative biology and taxonomic classification.</title>
        <authorList>
            <person name="Goeker M."/>
        </authorList>
    </citation>
    <scope>NUCLEOTIDE SEQUENCE [LARGE SCALE GENOMIC DNA]</scope>
    <source>
        <strain evidence="3 4">DSM 17245</strain>
    </source>
</reference>
<dbReference type="GO" id="GO:0031125">
    <property type="term" value="P:rRNA 3'-end processing"/>
    <property type="evidence" value="ECO:0007669"/>
    <property type="project" value="TreeGrafter"/>
</dbReference>
<name>A0A7W9SDC7_9FIRM</name>
<accession>A0A7W9SDC7</accession>
<dbReference type="NCBIfam" id="TIGR00277">
    <property type="entry name" value="HDIG"/>
    <property type="match status" value="1"/>
</dbReference>
<proteinExistence type="predicted"/>
<dbReference type="InterPro" id="IPR050798">
    <property type="entry name" value="YhaM_exoribonuc/phosphodiest"/>
</dbReference>
<sequence>MERVPNPNRFIENFRDGLRVNNVYLVKTKNAAVTKNGKEYLNVCLQDRTGTIDAKVWEPNSPGISDFSPMDYVYVEGNVSIYNGVNQLSIQRLSVASEGTYAAEDFLPVSKHDREEMGKELFALIKTVQNPYLQKLLQKLFVEDKEFYKCFSFHSAAKSVHHGYVGGLLEHTLSVAKLCDFYARHYGDINRDILLSAALCHDIGKTKELTPFPKNDYSDEGQLLGHILIGYTMLSEKMQEIPDFPENVKTEFLHCILSHHGELEYGSPKKPATMEALLLSFADNTDAKLETMREFIEQGEKSGKAKEANGWVGFNKLLDSNIKKTFN</sequence>
<dbReference type="PANTHER" id="PTHR37294">
    <property type="entry name" value="3'-5' EXORIBONUCLEASE YHAM"/>
    <property type="match status" value="1"/>
</dbReference>
<dbReference type="PANTHER" id="PTHR37294:SF1">
    <property type="entry name" value="3'-5' EXORIBONUCLEASE YHAM"/>
    <property type="match status" value="1"/>
</dbReference>
<evidence type="ECO:0000259" key="2">
    <source>
        <dbReference type="PROSITE" id="PS51831"/>
    </source>
</evidence>
<dbReference type="Gene3D" id="2.40.50.140">
    <property type="entry name" value="Nucleic acid-binding proteins"/>
    <property type="match status" value="1"/>
</dbReference>
<dbReference type="PROSITE" id="PS51831">
    <property type="entry name" value="HD"/>
    <property type="match status" value="1"/>
</dbReference>
<dbReference type="EMBL" id="JACHHH010000001">
    <property type="protein sequence ID" value="MBB6040073.1"/>
    <property type="molecule type" value="Genomic_DNA"/>
</dbReference>
<gene>
    <name evidence="3" type="ORF">HNQ46_000034</name>
</gene>